<evidence type="ECO:0000256" key="4">
    <source>
        <dbReference type="SAM" id="SignalP"/>
    </source>
</evidence>
<dbReference type="PROSITE" id="PS50297">
    <property type="entry name" value="ANK_REP_REGION"/>
    <property type="match status" value="3"/>
</dbReference>
<feature type="repeat" description="ANK" evidence="3">
    <location>
        <begin position="626"/>
        <end position="658"/>
    </location>
</feature>
<accession>A0A345ZA68</accession>
<dbReference type="PANTHER" id="PTHR24198">
    <property type="entry name" value="ANKYRIN REPEAT AND PROTEIN KINASE DOMAIN-CONTAINING PROTEIN"/>
    <property type="match status" value="1"/>
</dbReference>
<dbReference type="KEGG" id="cdes:C0J27_00270"/>
<dbReference type="PROSITE" id="PS50088">
    <property type="entry name" value="ANK_REPEAT"/>
    <property type="match status" value="5"/>
</dbReference>
<dbReference type="OrthoDB" id="7615179at2"/>
<keyword evidence="4" id="KW-0732">Signal</keyword>
<keyword evidence="1" id="KW-0677">Repeat</keyword>
<dbReference type="Pfam" id="PF13637">
    <property type="entry name" value="Ank_4"/>
    <property type="match status" value="2"/>
</dbReference>
<name>A0A345ZA68_9BACT</name>
<evidence type="ECO:0000313" key="5">
    <source>
        <dbReference type="EMBL" id="AXK60185.1"/>
    </source>
</evidence>
<dbReference type="InterPro" id="IPR036770">
    <property type="entry name" value="Ankyrin_rpt-contain_sf"/>
</dbReference>
<gene>
    <name evidence="5" type="ORF">C0J27_00270</name>
</gene>
<evidence type="ECO:0000256" key="2">
    <source>
        <dbReference type="ARBA" id="ARBA00023043"/>
    </source>
</evidence>
<dbReference type="SMART" id="SM00248">
    <property type="entry name" value="ANK"/>
    <property type="match status" value="7"/>
</dbReference>
<evidence type="ECO:0000256" key="3">
    <source>
        <dbReference type="PROSITE-ProRule" id="PRU00023"/>
    </source>
</evidence>
<keyword evidence="2 3" id="KW-0040">ANK repeat</keyword>
<organism evidence="5 6">
    <name type="scientific">Candidatus Chromulinivorax destructor</name>
    <dbReference type="NCBI Taxonomy" id="2066483"/>
    <lineage>
        <taxon>Bacteria</taxon>
        <taxon>Candidatus Babelota</taxon>
        <taxon>Candidatus Babeliae</taxon>
        <taxon>Candidatus Babeliales</taxon>
        <taxon>Candidatus Chromulinivoraceae</taxon>
        <taxon>Candidatus Chromulinivorax</taxon>
    </lineage>
</organism>
<dbReference type="Pfam" id="PF12796">
    <property type="entry name" value="Ank_2"/>
    <property type="match status" value="2"/>
</dbReference>
<feature type="repeat" description="ANK" evidence="3">
    <location>
        <begin position="593"/>
        <end position="625"/>
    </location>
</feature>
<dbReference type="SUPFAM" id="SSF48403">
    <property type="entry name" value="Ankyrin repeat"/>
    <property type="match status" value="1"/>
</dbReference>
<evidence type="ECO:0000256" key="1">
    <source>
        <dbReference type="ARBA" id="ARBA00022737"/>
    </source>
</evidence>
<proteinExistence type="predicted"/>
<keyword evidence="6" id="KW-1185">Reference proteome</keyword>
<protein>
    <submittedName>
        <fullName evidence="5">Uncharacterized protein</fullName>
    </submittedName>
</protein>
<feature type="signal peptide" evidence="4">
    <location>
        <begin position="1"/>
        <end position="22"/>
    </location>
</feature>
<feature type="repeat" description="ANK" evidence="3">
    <location>
        <begin position="659"/>
        <end position="691"/>
    </location>
</feature>
<dbReference type="Gene3D" id="1.25.40.20">
    <property type="entry name" value="Ankyrin repeat-containing domain"/>
    <property type="match status" value="2"/>
</dbReference>
<feature type="repeat" description="ANK" evidence="3">
    <location>
        <begin position="525"/>
        <end position="547"/>
    </location>
</feature>
<dbReference type="EMBL" id="CP025544">
    <property type="protein sequence ID" value="AXK60185.1"/>
    <property type="molecule type" value="Genomic_DNA"/>
</dbReference>
<dbReference type="PANTHER" id="PTHR24198:SF165">
    <property type="entry name" value="ANKYRIN REPEAT-CONTAINING PROTEIN-RELATED"/>
    <property type="match status" value="1"/>
</dbReference>
<reference evidence="5 6" key="1">
    <citation type="submission" date="2017-12" db="EMBL/GenBank/DDBJ databases">
        <title>Chromulinavorax destructans is a abundant pathogen of dominant heterotrophic picoflagllates.</title>
        <authorList>
            <person name="Deeg C.M."/>
            <person name="Zimmer M."/>
            <person name="Suttle C.A."/>
        </authorList>
    </citation>
    <scope>NUCLEOTIDE SEQUENCE [LARGE SCALE GENOMIC DNA]</scope>
    <source>
        <strain evidence="5 6">SeV1</strain>
    </source>
</reference>
<evidence type="ECO:0000313" key="6">
    <source>
        <dbReference type="Proteomes" id="UP000254834"/>
    </source>
</evidence>
<feature type="repeat" description="ANK" evidence="3">
    <location>
        <begin position="559"/>
        <end position="592"/>
    </location>
</feature>
<dbReference type="PRINTS" id="PR01415">
    <property type="entry name" value="ANKYRIN"/>
</dbReference>
<feature type="chain" id="PRO_5016914611" evidence="4">
    <location>
        <begin position="23"/>
        <end position="712"/>
    </location>
</feature>
<sequence length="712" mass="81713">MWSLIMKKLLLLLMMMHYQSCVMGSAAIESKEDSDYESESGYQSDSYAYDSGYEYNSDGDDDEDYQINTQADAIDRFISQNNPLLKEFKKIHEQDPTQDTLESYLEKQFNQYQNISHVNYDQIAQDAQNYIDFARAEQLKDSKSKNQNNHFYIHQNKLLKELHDNKKRFLTIPEEYIVSSKKIFSIDENNKKTGSDEGLVTIDQYDGNHNYQFNEDDRDTFTHLIEHNSQLREGFKLIREHNGGSYSFFGNFLKEAMTENGYDVGTIIFAAYKYIADNTKNHFLSVLKDAIEHDKKFVDIEDPLFLFVLSLKGDFMKDFIFNWIDETYNFRQGFALVQNNSFKDVIENYLGEENFDIVSNIIFVQNSLVEQMEPLFIAATQDINIAHVQAHEIENPIFLYILHTEWIRNVVPTWLQHNNITLKTVEEIFSSVRKNNILDIMLFIIMGGNPNVTERYQAQSLLMTAIVSGHSNIVSFLLRQPEIDVNYQDKDWRTALLIASSTNKVEIVKMLLNHNDISVNLASKDGNTPLYRAASNGHVDIVEILLNDSRIHVNVTNTAGVTALMMASMQGHTAIVRKLLEHPGIEINAQDRNKLSALMKAAAKGHEQIVRMLMAAGARIDFVDDNGFNAFILAAKSGHVDTVKFLLNHIDNKNIQDNSQRTALFYAAQNGHTEMVRLLFNAGIDKNIQDKNGKTAYDVAINREIENILRAR</sequence>
<dbReference type="Proteomes" id="UP000254834">
    <property type="component" value="Chromosome"/>
</dbReference>
<dbReference type="AlphaFoldDB" id="A0A345ZA68"/>
<dbReference type="InterPro" id="IPR002110">
    <property type="entry name" value="Ankyrin_rpt"/>
</dbReference>